<evidence type="ECO:0000313" key="5">
    <source>
        <dbReference type="EMBL" id="KIL97305.1"/>
    </source>
</evidence>
<accession>A0A0C2YRG9</accession>
<keyword evidence="6" id="KW-1185">Reference proteome</keyword>
<dbReference type="GO" id="GO:0003774">
    <property type="term" value="F:cytoskeletal motor activity"/>
    <property type="evidence" value="ECO:0007669"/>
    <property type="project" value="InterPro"/>
</dbReference>
<evidence type="ECO:0000313" key="6">
    <source>
        <dbReference type="Proteomes" id="UP000031971"/>
    </source>
</evidence>
<dbReference type="RefSeq" id="WP_009871028.1">
    <property type="nucleotide sequence ID" value="NZ_JXSL01000030.1"/>
</dbReference>
<dbReference type="Proteomes" id="UP000031971">
    <property type="component" value="Unassembled WGS sequence"/>
</dbReference>
<dbReference type="PANTHER" id="PTHR34653">
    <property type="match status" value="1"/>
</dbReference>
<reference evidence="5 6" key="1">
    <citation type="submission" date="2015-01" db="EMBL/GenBank/DDBJ databases">
        <title>Genome Sequence of Magnetospirillum magnetotacticum Strain MS-1.</title>
        <authorList>
            <person name="Marinov G.K."/>
            <person name="Smalley M.D."/>
            <person name="DeSalvo G."/>
        </authorList>
    </citation>
    <scope>NUCLEOTIDE SEQUENCE [LARGE SCALE GENOMIC DNA]</scope>
    <source>
        <strain evidence="5 6">MS-1</strain>
    </source>
</reference>
<evidence type="ECO:0000256" key="2">
    <source>
        <dbReference type="ARBA" id="ARBA00009272"/>
    </source>
</evidence>
<protein>
    <recommendedName>
        <fullName evidence="4">Flagellar hook-basal body complex protein FliE</fullName>
    </recommendedName>
</protein>
<dbReference type="GO" id="GO:0071973">
    <property type="term" value="P:bacterial-type flagellum-dependent cell motility"/>
    <property type="evidence" value="ECO:0007669"/>
    <property type="project" value="InterPro"/>
</dbReference>
<comment type="subcellular location">
    <subcellularLocation>
        <location evidence="1 4">Bacterial flagellum basal body</location>
    </subcellularLocation>
</comment>
<dbReference type="GO" id="GO:0005198">
    <property type="term" value="F:structural molecule activity"/>
    <property type="evidence" value="ECO:0007669"/>
    <property type="project" value="InterPro"/>
</dbReference>
<keyword evidence="5" id="KW-0282">Flagellum</keyword>
<dbReference type="GO" id="GO:0009425">
    <property type="term" value="C:bacterial-type flagellum basal body"/>
    <property type="evidence" value="ECO:0007669"/>
    <property type="project" value="UniProtKB-SubCell"/>
</dbReference>
<dbReference type="AlphaFoldDB" id="A0A0C2YRG9"/>
<sequence>MTSRLTDAISAYKSAANPFESVGKTSETEGNGTDFASVLKDAAKVAVGDAKSAEKASMSAIAGKADIREVVAAVANAEMTLETVVNVRDKVINAYNEILRMPI</sequence>
<keyword evidence="5" id="KW-0969">Cilium</keyword>
<name>A0A0C2YRG9_PARME</name>
<proteinExistence type="inferred from homology"/>
<keyword evidence="3 4" id="KW-0975">Bacterial flagellum</keyword>
<organism evidence="5 6">
    <name type="scientific">Paramagnetospirillum magnetotacticum MS-1</name>
    <dbReference type="NCBI Taxonomy" id="272627"/>
    <lineage>
        <taxon>Bacteria</taxon>
        <taxon>Pseudomonadati</taxon>
        <taxon>Pseudomonadota</taxon>
        <taxon>Alphaproteobacteria</taxon>
        <taxon>Rhodospirillales</taxon>
        <taxon>Magnetospirillaceae</taxon>
        <taxon>Paramagnetospirillum</taxon>
    </lineage>
</organism>
<gene>
    <name evidence="4" type="primary">fliE</name>
    <name evidence="5" type="ORF">CCC_00366</name>
</gene>
<dbReference type="STRING" id="272627.CCC_00366"/>
<evidence type="ECO:0000256" key="1">
    <source>
        <dbReference type="ARBA" id="ARBA00004117"/>
    </source>
</evidence>
<dbReference type="OrthoDB" id="8481852at2"/>
<comment type="caution">
    <text evidence="5">The sequence shown here is derived from an EMBL/GenBank/DDBJ whole genome shotgun (WGS) entry which is preliminary data.</text>
</comment>
<evidence type="ECO:0000256" key="3">
    <source>
        <dbReference type="ARBA" id="ARBA00023143"/>
    </source>
</evidence>
<keyword evidence="5" id="KW-0966">Cell projection</keyword>
<comment type="similarity">
    <text evidence="2 4">Belongs to the FliE family.</text>
</comment>
<dbReference type="HAMAP" id="MF_00724">
    <property type="entry name" value="FliE"/>
    <property type="match status" value="1"/>
</dbReference>
<dbReference type="PANTHER" id="PTHR34653:SF1">
    <property type="entry name" value="FLAGELLAR HOOK-BASAL BODY COMPLEX PROTEIN FLIE"/>
    <property type="match status" value="1"/>
</dbReference>
<dbReference type="InterPro" id="IPR001624">
    <property type="entry name" value="FliE"/>
</dbReference>
<evidence type="ECO:0000256" key="4">
    <source>
        <dbReference type="HAMAP-Rule" id="MF_00724"/>
    </source>
</evidence>
<dbReference type="EMBL" id="JXSL01000030">
    <property type="protein sequence ID" value="KIL97305.1"/>
    <property type="molecule type" value="Genomic_DNA"/>
</dbReference>
<dbReference type="Pfam" id="PF02049">
    <property type="entry name" value="FliE"/>
    <property type="match status" value="1"/>
</dbReference>